<dbReference type="EMBL" id="JAPQER010000001">
    <property type="protein sequence ID" value="MCY6482870.1"/>
    <property type="molecule type" value="Genomic_DNA"/>
</dbReference>
<evidence type="ECO:0000256" key="1">
    <source>
        <dbReference type="ARBA" id="ARBA00022500"/>
    </source>
</evidence>
<feature type="domain" description="Chemotaxis phosphatase CheX-like" evidence="2">
    <location>
        <begin position="43"/>
        <end position="130"/>
    </location>
</feature>
<dbReference type="PANTHER" id="PTHR39452">
    <property type="entry name" value="CHEY-P PHOSPHATASE CHEX"/>
    <property type="match status" value="1"/>
</dbReference>
<protein>
    <submittedName>
        <fullName evidence="3">Chemotaxis protein CheX</fullName>
    </submittedName>
</protein>
<dbReference type="Proteomes" id="UP001078443">
    <property type="component" value="Unassembled WGS sequence"/>
</dbReference>
<name>A0ABT4CXP0_9CLOT</name>
<proteinExistence type="predicted"/>
<dbReference type="Gene3D" id="3.40.1550.10">
    <property type="entry name" value="CheC-like"/>
    <property type="match status" value="1"/>
</dbReference>
<reference evidence="3" key="1">
    <citation type="submission" date="2022-12" db="EMBL/GenBank/DDBJ databases">
        <authorList>
            <person name="Wang J."/>
        </authorList>
    </citation>
    <scope>NUCLEOTIDE SEQUENCE</scope>
    <source>
        <strain evidence="3">HY-45-18</strain>
    </source>
</reference>
<gene>
    <name evidence="3" type="ORF">OW763_00690</name>
</gene>
<accession>A0ABT4CXP0</accession>
<dbReference type="PANTHER" id="PTHR39452:SF1">
    <property type="entry name" value="CHEY-P PHOSPHATASE CHEX"/>
    <property type="match status" value="1"/>
</dbReference>
<dbReference type="InterPro" id="IPR028051">
    <property type="entry name" value="CheX-like_dom"/>
</dbReference>
<keyword evidence="4" id="KW-1185">Reference proteome</keyword>
<dbReference type="InterPro" id="IPR028976">
    <property type="entry name" value="CheC-like_sf"/>
</dbReference>
<organism evidence="3 4">
    <name type="scientific">Clostridium aestuarii</name>
    <dbReference type="NCBI Taxonomy" id="338193"/>
    <lineage>
        <taxon>Bacteria</taxon>
        <taxon>Bacillati</taxon>
        <taxon>Bacillota</taxon>
        <taxon>Clostridia</taxon>
        <taxon>Eubacteriales</taxon>
        <taxon>Clostridiaceae</taxon>
        <taxon>Clostridium</taxon>
    </lineage>
</organism>
<dbReference type="CDD" id="cd17906">
    <property type="entry name" value="CheX"/>
    <property type="match status" value="1"/>
</dbReference>
<dbReference type="Pfam" id="PF13690">
    <property type="entry name" value="CheX"/>
    <property type="match status" value="1"/>
</dbReference>
<evidence type="ECO:0000313" key="4">
    <source>
        <dbReference type="Proteomes" id="UP001078443"/>
    </source>
</evidence>
<dbReference type="InterPro" id="IPR038756">
    <property type="entry name" value="CheX-like"/>
</dbReference>
<evidence type="ECO:0000259" key="2">
    <source>
        <dbReference type="Pfam" id="PF13690"/>
    </source>
</evidence>
<keyword evidence="1" id="KW-0145">Chemotaxis</keyword>
<comment type="caution">
    <text evidence="3">The sequence shown here is derived from an EMBL/GenBank/DDBJ whole genome shotgun (WGS) entry which is preliminary data.</text>
</comment>
<dbReference type="RefSeq" id="WP_268039140.1">
    <property type="nucleotide sequence ID" value="NZ_JAPQER010000001.1"/>
</dbReference>
<sequence length="155" mass="17634">MDKEIIYLEQSLNIAIKDVIETMTGLYIEENTNQQNSMCKGEISGAMIMVGEKKAFMSLTMSKESASLIISYMTGISSENLRNEEVYDGVGEIINMIAGRTKALLKGTKYYFNITPPFTIVGDNHFIFHKDNILKITKSYFIESKELLLQVYYID</sequence>
<evidence type="ECO:0000313" key="3">
    <source>
        <dbReference type="EMBL" id="MCY6482870.1"/>
    </source>
</evidence>
<dbReference type="SUPFAM" id="SSF103039">
    <property type="entry name" value="CheC-like"/>
    <property type="match status" value="1"/>
</dbReference>